<keyword evidence="2" id="KW-0808">Transferase</keyword>
<dbReference type="CDD" id="cd04301">
    <property type="entry name" value="NAT_SF"/>
    <property type="match status" value="1"/>
</dbReference>
<dbReference type="EMBL" id="CP021081">
    <property type="protein sequence ID" value="ASN80201.1"/>
    <property type="molecule type" value="Genomic_DNA"/>
</dbReference>
<feature type="domain" description="N-acetyltransferase" evidence="1">
    <location>
        <begin position="136"/>
        <end position="272"/>
    </location>
</feature>
<dbReference type="STRING" id="317577.GCA_000419625_00441"/>
<evidence type="ECO:0000313" key="2">
    <source>
        <dbReference type="EMBL" id="ASN80201.1"/>
    </source>
</evidence>
<dbReference type="PROSITE" id="PS51186">
    <property type="entry name" value="GNAT"/>
    <property type="match status" value="1"/>
</dbReference>
<dbReference type="InterPro" id="IPR016181">
    <property type="entry name" value="Acyl_CoA_acyltransferase"/>
</dbReference>
<dbReference type="SUPFAM" id="SSF55729">
    <property type="entry name" value="Acyl-CoA N-acyltransferases (Nat)"/>
    <property type="match status" value="1"/>
</dbReference>
<proteinExistence type="predicted"/>
<gene>
    <name evidence="2" type="ORF">DFI_03495</name>
</gene>
<dbReference type="InterPro" id="IPR000182">
    <property type="entry name" value="GNAT_dom"/>
</dbReference>
<dbReference type="AlphaFoldDB" id="A0A221SUA5"/>
<dbReference type="Pfam" id="PF00583">
    <property type="entry name" value="Acetyltransf_1"/>
    <property type="match status" value="1"/>
</dbReference>
<organism evidence="2 3">
    <name type="scientific">Deinococcus ficus</name>
    <dbReference type="NCBI Taxonomy" id="317577"/>
    <lineage>
        <taxon>Bacteria</taxon>
        <taxon>Thermotogati</taxon>
        <taxon>Deinococcota</taxon>
        <taxon>Deinococci</taxon>
        <taxon>Deinococcales</taxon>
        <taxon>Deinococcaceae</taxon>
        <taxon>Deinococcus</taxon>
    </lineage>
</organism>
<reference evidence="2 3" key="1">
    <citation type="submission" date="2017-05" db="EMBL/GenBank/DDBJ databases">
        <title>The complete genome sequence of Deinococcus ficus isolated from the rhizosphere of the Ficus religiosa L. in Taiwan.</title>
        <authorList>
            <person name="Wu K.-M."/>
            <person name="Liao T.-L."/>
            <person name="Liu Y.-M."/>
            <person name="Young C.-C."/>
            <person name="Tsai S.-F."/>
        </authorList>
    </citation>
    <scope>NUCLEOTIDE SEQUENCE [LARGE SCALE GENOMIC DNA]</scope>
    <source>
        <strain evidence="2 3">CC-FR2-10</strain>
    </source>
</reference>
<evidence type="ECO:0000259" key="1">
    <source>
        <dbReference type="PROSITE" id="PS51186"/>
    </source>
</evidence>
<name>A0A221SUA5_9DEIO</name>
<sequence>MNHEFTVRPATLATLPDVHALLPDPQDRERRTADTRQRIEDGRLSPEQFLILRTDRGVEGVALISHAPYFPAFPQVRPDTTDTALSGFLTELYARTPPGKTLVLQDDRFPLRAELAQAAGWQPDGAGAHVMYQTDLTARPYSQDPHITEYPHGTEWPQAVRDLMTRLGRADWESSEGWTLVSVPDDAGHPAGLAASGPGGRPGEISVNMLGVRPDQRGRGLGRRLEEHLFARALPAFTRHAGGTDASNHPMRRILEGLGSQLVATQLYFTRP</sequence>
<dbReference type="RefSeq" id="WP_027461956.1">
    <property type="nucleotide sequence ID" value="NZ_CP021081.1"/>
</dbReference>
<protein>
    <submittedName>
        <fullName evidence="2">N-acetyltransferase</fullName>
    </submittedName>
</protein>
<dbReference type="KEGG" id="dfc:DFI_03495"/>
<accession>A0A221SUA5</accession>
<keyword evidence="3" id="KW-1185">Reference proteome</keyword>
<dbReference type="Proteomes" id="UP000259030">
    <property type="component" value="Chromosome"/>
</dbReference>
<dbReference type="GO" id="GO:0016747">
    <property type="term" value="F:acyltransferase activity, transferring groups other than amino-acyl groups"/>
    <property type="evidence" value="ECO:0007669"/>
    <property type="project" value="InterPro"/>
</dbReference>
<evidence type="ECO:0000313" key="3">
    <source>
        <dbReference type="Proteomes" id="UP000259030"/>
    </source>
</evidence>
<dbReference type="Gene3D" id="3.40.630.30">
    <property type="match status" value="1"/>
</dbReference>